<dbReference type="CDD" id="cd00761">
    <property type="entry name" value="Glyco_tranf_GTA_type"/>
    <property type="match status" value="1"/>
</dbReference>
<evidence type="ECO:0000256" key="3">
    <source>
        <dbReference type="ARBA" id="ARBA00022679"/>
    </source>
</evidence>
<keyword evidence="6" id="KW-1185">Reference proteome</keyword>
<accession>A0A4R5AXA4</accession>
<evidence type="ECO:0000259" key="4">
    <source>
        <dbReference type="Pfam" id="PF00535"/>
    </source>
</evidence>
<dbReference type="AlphaFoldDB" id="A0A4R5AXA4"/>
<keyword evidence="2" id="KW-0328">Glycosyltransferase</keyword>
<comment type="caution">
    <text evidence="5">The sequence shown here is derived from an EMBL/GenBank/DDBJ whole genome shotgun (WGS) entry which is preliminary data.</text>
</comment>
<evidence type="ECO:0000256" key="2">
    <source>
        <dbReference type="ARBA" id="ARBA00022676"/>
    </source>
</evidence>
<comment type="similarity">
    <text evidence="1">Belongs to the glycosyltransferase 2 family.</text>
</comment>
<dbReference type="GO" id="GO:0016757">
    <property type="term" value="F:glycosyltransferase activity"/>
    <property type="evidence" value="ECO:0007669"/>
    <property type="project" value="UniProtKB-KW"/>
</dbReference>
<dbReference type="Pfam" id="PF00535">
    <property type="entry name" value="Glycos_transf_2"/>
    <property type="match status" value="1"/>
</dbReference>
<dbReference type="InterPro" id="IPR001173">
    <property type="entry name" value="Glyco_trans_2-like"/>
</dbReference>
<dbReference type="Proteomes" id="UP000295278">
    <property type="component" value="Unassembled WGS sequence"/>
</dbReference>
<sequence length="297" mass="33933">MQYDLPILSFVGQKVPNATFSILIPSWNNLGLLKICVDSIIKNSVEKHQIIIHVNQGNDGTLEWVKEQKLAFTHSLENVGVCYAMNAMAKLATTDYILYMNDDMYACPKWDKYLIEAIKNNGDDFFYFSATMIEPTDTKNKCALAPHNFGLTANTFEEDKLLSFIKTAKKNDWQGASWPPSVVHKKLWDKVGGYSVEYSPGFSSDPDFSMKLWQAGVRNFKGIGSSFVYHFQSKSTERVVRNNGRLTFASKWGVPSSYFYKNVLRLGETFQNEPLVLSKNIPYRFAQLRALWIKLKK</sequence>
<proteinExistence type="inferred from homology"/>
<evidence type="ECO:0000313" key="5">
    <source>
        <dbReference type="EMBL" id="TDD77463.1"/>
    </source>
</evidence>
<dbReference type="Gene3D" id="3.90.550.10">
    <property type="entry name" value="Spore Coat Polysaccharide Biosynthesis Protein SpsA, Chain A"/>
    <property type="match status" value="1"/>
</dbReference>
<evidence type="ECO:0000256" key="1">
    <source>
        <dbReference type="ARBA" id="ARBA00006739"/>
    </source>
</evidence>
<dbReference type="InterPro" id="IPR029044">
    <property type="entry name" value="Nucleotide-diphossugar_trans"/>
</dbReference>
<dbReference type="RefSeq" id="WP_131909225.1">
    <property type="nucleotide sequence ID" value="NZ_SMFM01000002.1"/>
</dbReference>
<evidence type="ECO:0000313" key="6">
    <source>
        <dbReference type="Proteomes" id="UP000295278"/>
    </source>
</evidence>
<feature type="domain" description="Glycosyltransferase 2-like" evidence="4">
    <location>
        <begin position="21"/>
        <end position="142"/>
    </location>
</feature>
<dbReference type="SUPFAM" id="SSF53448">
    <property type="entry name" value="Nucleotide-diphospho-sugar transferases"/>
    <property type="match status" value="1"/>
</dbReference>
<dbReference type="PANTHER" id="PTHR43179:SF12">
    <property type="entry name" value="GALACTOFURANOSYLTRANSFERASE GLFT2"/>
    <property type="match status" value="1"/>
</dbReference>
<dbReference type="PANTHER" id="PTHR43179">
    <property type="entry name" value="RHAMNOSYLTRANSFERASE WBBL"/>
    <property type="match status" value="1"/>
</dbReference>
<protein>
    <submittedName>
        <fullName evidence="5">Glycosyltransferase family 2 protein</fullName>
    </submittedName>
</protein>
<keyword evidence="3 5" id="KW-0808">Transferase</keyword>
<reference evidence="5 6" key="1">
    <citation type="submission" date="2019-03" db="EMBL/GenBank/DDBJ databases">
        <title>Flavobacterium AT-3-2 sp. nov., isolated from arctic soil.</title>
        <authorList>
            <person name="Chaudhary D.K."/>
        </authorList>
    </citation>
    <scope>NUCLEOTIDE SEQUENCE [LARGE SCALE GENOMIC DNA]</scope>
    <source>
        <strain evidence="5 6">AT-3-2</strain>
    </source>
</reference>
<gene>
    <name evidence="5" type="ORF">E0F89_07715</name>
</gene>
<organism evidence="5 6">
    <name type="scientific">Flavobacterium caseinilyticum</name>
    <dbReference type="NCBI Taxonomy" id="2541732"/>
    <lineage>
        <taxon>Bacteria</taxon>
        <taxon>Pseudomonadati</taxon>
        <taxon>Bacteroidota</taxon>
        <taxon>Flavobacteriia</taxon>
        <taxon>Flavobacteriales</taxon>
        <taxon>Flavobacteriaceae</taxon>
        <taxon>Flavobacterium</taxon>
    </lineage>
</organism>
<dbReference type="OrthoDB" id="8936324at2"/>
<name>A0A4R5AXA4_9FLAO</name>
<dbReference type="EMBL" id="SMFM01000002">
    <property type="protein sequence ID" value="TDD77463.1"/>
    <property type="molecule type" value="Genomic_DNA"/>
</dbReference>